<dbReference type="KEGG" id="gbr:Gbro_0501"/>
<feature type="transmembrane region" description="Helical" evidence="5">
    <location>
        <begin position="167"/>
        <end position="187"/>
    </location>
</feature>
<evidence type="ECO:0000256" key="3">
    <source>
        <dbReference type="ARBA" id="ARBA00022989"/>
    </source>
</evidence>
<evidence type="ECO:0000313" key="7">
    <source>
        <dbReference type="EMBL" id="ACY19831.1"/>
    </source>
</evidence>
<dbReference type="SUPFAM" id="SSF103473">
    <property type="entry name" value="MFS general substrate transporter"/>
    <property type="match status" value="1"/>
</dbReference>
<evidence type="ECO:0000256" key="1">
    <source>
        <dbReference type="ARBA" id="ARBA00004651"/>
    </source>
</evidence>
<dbReference type="eggNOG" id="COG2814">
    <property type="taxonomic scope" value="Bacteria"/>
</dbReference>
<dbReference type="EMBL" id="CP001802">
    <property type="protein sequence ID" value="ACY19831.1"/>
    <property type="molecule type" value="Genomic_DNA"/>
</dbReference>
<dbReference type="OrthoDB" id="9776171at2"/>
<feature type="transmembrane region" description="Helical" evidence="5">
    <location>
        <begin position="316"/>
        <end position="337"/>
    </location>
</feature>
<dbReference type="Gene3D" id="1.20.1250.20">
    <property type="entry name" value="MFS general substrate transporter like domains"/>
    <property type="match status" value="2"/>
</dbReference>
<feature type="transmembrane region" description="Helical" evidence="5">
    <location>
        <begin position="39"/>
        <end position="63"/>
    </location>
</feature>
<dbReference type="GO" id="GO:0005886">
    <property type="term" value="C:plasma membrane"/>
    <property type="evidence" value="ECO:0007669"/>
    <property type="project" value="UniProtKB-SubCell"/>
</dbReference>
<evidence type="ECO:0000256" key="2">
    <source>
        <dbReference type="ARBA" id="ARBA00022692"/>
    </source>
</evidence>
<evidence type="ECO:0000256" key="4">
    <source>
        <dbReference type="ARBA" id="ARBA00023136"/>
    </source>
</evidence>
<gene>
    <name evidence="7" type="ordered locus">Gbro_0501</name>
</gene>
<dbReference type="HOGENOM" id="CLU_047644_0_0_11"/>
<feature type="transmembrane region" description="Helical" evidence="5">
    <location>
        <begin position="199"/>
        <end position="220"/>
    </location>
</feature>
<sequence length="427" mass="42049">MPLLRTASTPDAEWVTERAVTEPQAAPEQDRAAVARRTVVLLCAAQILGGLSMGASLALGAILGEQLSGSESLAGLPTTVLTLGAAAAGLPLAALAGRRGRRPALSLGLVIAAVGATVVALAVDLGWFGLLLVGMACVGTGTAVSLQARFAATDLSSAATRGRDLSLVVWMTMVGAVAGPALVPAGARVAGWLGLADLAGPFVLGAVGSAAAAVVLWAGLRPDPLRLAGGIPGGTRRGSLVAGFAVIRRTPSARAAVGAVVAAHAVMVAVMALTPVHMHHGGASLTVVGLSISAHVAGMYVLAPVMGVLADRVGRVPTILLGQALLLTSCVLGFLLADSQTGLVVALVILGLGWSASTVAASTLLTESVDVSLRPPAQGVADTSMSLAGAVAGALAGVIVGAFGYSTLVLGAGVIAVITAIYVVADR</sequence>
<keyword evidence="3 5" id="KW-1133">Transmembrane helix</keyword>
<feature type="transmembrane region" description="Helical" evidence="5">
    <location>
        <begin position="255"/>
        <end position="273"/>
    </location>
</feature>
<dbReference type="InterPro" id="IPR020846">
    <property type="entry name" value="MFS_dom"/>
</dbReference>
<accession>D0LEB3</accession>
<keyword evidence="8" id="KW-1185">Reference proteome</keyword>
<evidence type="ECO:0000256" key="5">
    <source>
        <dbReference type="SAM" id="Phobius"/>
    </source>
</evidence>
<reference evidence="8" key="1">
    <citation type="submission" date="2009-10" db="EMBL/GenBank/DDBJ databases">
        <title>The complete chromosome of Gordonia bronchialis DSM 43247.</title>
        <authorList>
            <consortium name="US DOE Joint Genome Institute (JGI-PGF)"/>
            <person name="Lucas S."/>
            <person name="Copeland A."/>
            <person name="Lapidus A."/>
            <person name="Glavina del Rio T."/>
            <person name="Dalin E."/>
            <person name="Tice H."/>
            <person name="Bruce D."/>
            <person name="Goodwin L."/>
            <person name="Pitluck S."/>
            <person name="Kyrpides N."/>
            <person name="Mavromatis K."/>
            <person name="Ivanova N."/>
            <person name="Ovchinnikova G."/>
            <person name="Saunders E."/>
            <person name="Brettin T."/>
            <person name="Detter J.C."/>
            <person name="Han C."/>
            <person name="Larimer F."/>
            <person name="Land M."/>
            <person name="Hauser L."/>
            <person name="Markowitz V."/>
            <person name="Cheng J.-F."/>
            <person name="Hugenholtz P."/>
            <person name="Woyke T."/>
            <person name="Wu D."/>
            <person name="Jando M."/>
            <person name="Schneider S."/>
            <person name="Goeker M."/>
            <person name="Klenk H.-P."/>
            <person name="Eisen J.A."/>
        </authorList>
    </citation>
    <scope>NUCLEOTIDE SEQUENCE [LARGE SCALE GENOMIC DNA]</scope>
    <source>
        <strain evidence="8">ATCC 25592 / DSM 43247 / BCRC 13721 / JCM 3198 / KCTC 3076 / NBRC 16047 / NCTC 10667</strain>
    </source>
</reference>
<comment type="subcellular location">
    <subcellularLocation>
        <location evidence="1">Cell membrane</location>
        <topology evidence="1">Multi-pass membrane protein</topology>
    </subcellularLocation>
</comment>
<feature type="transmembrane region" description="Helical" evidence="5">
    <location>
        <begin position="127"/>
        <end position="146"/>
    </location>
</feature>
<evidence type="ECO:0000313" key="8">
    <source>
        <dbReference type="Proteomes" id="UP000001219"/>
    </source>
</evidence>
<feature type="transmembrane region" description="Helical" evidence="5">
    <location>
        <begin position="285"/>
        <end position="309"/>
    </location>
</feature>
<feature type="transmembrane region" description="Helical" evidence="5">
    <location>
        <begin position="104"/>
        <end position="121"/>
    </location>
</feature>
<keyword evidence="4 5" id="KW-0472">Membrane</keyword>
<dbReference type="GO" id="GO:0022857">
    <property type="term" value="F:transmembrane transporter activity"/>
    <property type="evidence" value="ECO:0007669"/>
    <property type="project" value="InterPro"/>
</dbReference>
<dbReference type="AlphaFoldDB" id="D0LEB3"/>
<keyword evidence="2 5" id="KW-0812">Transmembrane</keyword>
<proteinExistence type="predicted"/>
<dbReference type="PANTHER" id="PTHR23534:SF1">
    <property type="entry name" value="MAJOR FACILITATOR SUPERFAMILY PROTEIN"/>
    <property type="match status" value="1"/>
</dbReference>
<dbReference type="RefSeq" id="WP_012832419.1">
    <property type="nucleotide sequence ID" value="NC_013441.1"/>
</dbReference>
<reference evidence="7 8" key="2">
    <citation type="journal article" date="2010" name="Stand. Genomic Sci.">
        <title>Complete genome sequence of Gordonia bronchialis type strain (3410).</title>
        <authorList>
            <person name="Ivanova N."/>
            <person name="Sikorski J."/>
            <person name="Jando M."/>
            <person name="Lapidus A."/>
            <person name="Nolan M."/>
            <person name="Lucas S."/>
            <person name="Del Rio T.G."/>
            <person name="Tice H."/>
            <person name="Copeland A."/>
            <person name="Cheng J.F."/>
            <person name="Chen F."/>
            <person name="Bruce D."/>
            <person name="Goodwin L."/>
            <person name="Pitluck S."/>
            <person name="Mavromatis K."/>
            <person name="Ovchinnikova G."/>
            <person name="Pati A."/>
            <person name="Chen A."/>
            <person name="Palaniappan K."/>
            <person name="Land M."/>
            <person name="Hauser L."/>
            <person name="Chang Y.J."/>
            <person name="Jeffries C.D."/>
            <person name="Chain P."/>
            <person name="Saunders E."/>
            <person name="Han C."/>
            <person name="Detter J.C."/>
            <person name="Brettin T."/>
            <person name="Rohde M."/>
            <person name="Goker M."/>
            <person name="Bristow J."/>
            <person name="Eisen J.A."/>
            <person name="Markowitz V."/>
            <person name="Hugenholtz P."/>
            <person name="Klenk H.P."/>
            <person name="Kyrpides N.C."/>
        </authorList>
    </citation>
    <scope>NUCLEOTIDE SEQUENCE [LARGE SCALE GENOMIC DNA]</scope>
    <source>
        <strain evidence="8">ATCC 25592 / DSM 43247 / BCRC 13721 / JCM 3198 / KCTC 3076 / NBRC 16047 / NCTC 10667</strain>
    </source>
</reference>
<evidence type="ECO:0000259" key="6">
    <source>
        <dbReference type="PROSITE" id="PS50850"/>
    </source>
</evidence>
<feature type="domain" description="Major facilitator superfamily (MFS) profile" evidence="6">
    <location>
        <begin position="38"/>
        <end position="427"/>
    </location>
</feature>
<protein>
    <submittedName>
        <fullName evidence="7">Major facilitator superfamily MFS_1</fullName>
    </submittedName>
</protein>
<name>D0LEB3_GORB4</name>
<feature type="transmembrane region" description="Helical" evidence="5">
    <location>
        <begin position="75"/>
        <end position="97"/>
    </location>
</feature>
<dbReference type="PROSITE" id="PS50850">
    <property type="entry name" value="MFS"/>
    <property type="match status" value="1"/>
</dbReference>
<dbReference type="Pfam" id="PF07690">
    <property type="entry name" value="MFS_1"/>
    <property type="match status" value="1"/>
</dbReference>
<feature type="transmembrane region" description="Helical" evidence="5">
    <location>
        <begin position="408"/>
        <end position="425"/>
    </location>
</feature>
<dbReference type="InterPro" id="IPR036259">
    <property type="entry name" value="MFS_trans_sf"/>
</dbReference>
<feature type="transmembrane region" description="Helical" evidence="5">
    <location>
        <begin position="343"/>
        <end position="365"/>
    </location>
</feature>
<dbReference type="PANTHER" id="PTHR23534">
    <property type="entry name" value="MFS PERMEASE"/>
    <property type="match status" value="1"/>
</dbReference>
<organism evidence="7 8">
    <name type="scientific">Gordonia bronchialis (strain ATCC 25592 / DSM 43247 / BCRC 13721 / JCM 3198 / KCTC 3076 / NBRC 16047 / NCTC 10667)</name>
    <name type="common">Rhodococcus bronchialis</name>
    <dbReference type="NCBI Taxonomy" id="526226"/>
    <lineage>
        <taxon>Bacteria</taxon>
        <taxon>Bacillati</taxon>
        <taxon>Actinomycetota</taxon>
        <taxon>Actinomycetes</taxon>
        <taxon>Mycobacteriales</taxon>
        <taxon>Gordoniaceae</taxon>
        <taxon>Gordonia</taxon>
    </lineage>
</organism>
<dbReference type="InterPro" id="IPR011701">
    <property type="entry name" value="MFS"/>
</dbReference>
<dbReference type="STRING" id="526226.Gbro_0501"/>
<feature type="transmembrane region" description="Helical" evidence="5">
    <location>
        <begin position="385"/>
        <end position="402"/>
    </location>
</feature>
<dbReference type="Proteomes" id="UP000001219">
    <property type="component" value="Chromosome"/>
</dbReference>